<dbReference type="Proteomes" id="UP000298073">
    <property type="component" value="Unassembled WGS sequence"/>
</dbReference>
<evidence type="ECO:0000313" key="2">
    <source>
        <dbReference type="EMBL" id="TFU49010.1"/>
    </source>
</evidence>
<gene>
    <name evidence="2" type="ORF">E4T97_12125</name>
</gene>
<dbReference type="OrthoDB" id="9776605at2"/>
<protein>
    <recommendedName>
        <fullName evidence="1">AAA-ATPase-like domain-containing protein</fullName>
    </recommendedName>
</protein>
<comment type="caution">
    <text evidence="2">The sequence shown here is derived from an EMBL/GenBank/DDBJ whole genome shotgun (WGS) entry which is preliminary data.</text>
</comment>
<proteinExistence type="predicted"/>
<evidence type="ECO:0000313" key="3">
    <source>
        <dbReference type="Proteomes" id="UP000298073"/>
    </source>
</evidence>
<reference evidence="2 3" key="1">
    <citation type="submission" date="2019-03" db="EMBL/GenBank/DDBJ databases">
        <title>Diversity of the mouse oral microbiome.</title>
        <authorList>
            <person name="Joseph S."/>
            <person name="Aduse-Opoku J."/>
            <person name="Curtis M."/>
            <person name="Wade W."/>
            <person name="Hashim A."/>
        </authorList>
    </citation>
    <scope>NUCLEOTIDE SEQUENCE [LARGE SCALE GENOMIC DNA]</scope>
    <source>
        <strain evidence="2 3">P2318</strain>
    </source>
</reference>
<organism evidence="2 3">
    <name type="scientific">Bacteroides acidifaciens</name>
    <dbReference type="NCBI Taxonomy" id="85831"/>
    <lineage>
        <taxon>Bacteria</taxon>
        <taxon>Pseudomonadati</taxon>
        <taxon>Bacteroidota</taxon>
        <taxon>Bacteroidia</taxon>
        <taxon>Bacteroidales</taxon>
        <taxon>Bacteroidaceae</taxon>
        <taxon>Bacteroides</taxon>
    </lineage>
</organism>
<accession>A0A7K3MJI1</accession>
<dbReference type="InterPro" id="IPR018631">
    <property type="entry name" value="AAA-ATPase-like_dom"/>
</dbReference>
<evidence type="ECO:0000259" key="1">
    <source>
        <dbReference type="Pfam" id="PF09820"/>
    </source>
</evidence>
<dbReference type="AlphaFoldDB" id="A0A7K3MJI1"/>
<dbReference type="EMBL" id="SPPV01000025">
    <property type="protein sequence ID" value="TFU49010.1"/>
    <property type="molecule type" value="Genomic_DNA"/>
</dbReference>
<dbReference type="PANTHER" id="PTHR34825:SF1">
    <property type="entry name" value="AAA-ATPASE-LIKE DOMAIN-CONTAINING PROTEIN"/>
    <property type="match status" value="1"/>
</dbReference>
<dbReference type="PANTHER" id="PTHR34825">
    <property type="entry name" value="CONSERVED PROTEIN, WITH A WEAK D-GALACTARATE DEHYDRATASE/ALTRONATE HYDROLASE DOMAIN"/>
    <property type="match status" value="1"/>
</dbReference>
<feature type="domain" description="AAA-ATPase-like" evidence="1">
    <location>
        <begin position="9"/>
        <end position="55"/>
    </location>
</feature>
<dbReference type="Pfam" id="PF09820">
    <property type="entry name" value="AAA-ATPase_like"/>
    <property type="match status" value="1"/>
</dbReference>
<sequence>MDMNFRRYPIGIQNFELLRNDNYVYVDKMPLVYKLANTNTTYFLSRPRCFGKILKLFS</sequence>
<name>A0A7K3MJI1_9BACE</name>